<organism evidence="1 2">
    <name type="scientific">Pseudanabaena biceps PCC 7429</name>
    <dbReference type="NCBI Taxonomy" id="927668"/>
    <lineage>
        <taxon>Bacteria</taxon>
        <taxon>Bacillati</taxon>
        <taxon>Cyanobacteriota</taxon>
        <taxon>Cyanophyceae</taxon>
        <taxon>Pseudanabaenales</taxon>
        <taxon>Pseudanabaenaceae</taxon>
        <taxon>Pseudanabaena</taxon>
    </lineage>
</organism>
<name>L8N1U8_9CYAN</name>
<keyword evidence="2" id="KW-1185">Reference proteome</keyword>
<comment type="caution">
    <text evidence="1">The sequence shown here is derived from an EMBL/GenBank/DDBJ whole genome shotgun (WGS) entry which is preliminary data.</text>
</comment>
<dbReference type="AlphaFoldDB" id="L8N1U8"/>
<protein>
    <submittedName>
        <fullName evidence="1">Uncharacterized protein</fullName>
    </submittedName>
</protein>
<dbReference type="EMBL" id="ALWB01000108">
    <property type="protein sequence ID" value="ELS32218.1"/>
    <property type="molecule type" value="Genomic_DNA"/>
</dbReference>
<accession>L8N1U8</accession>
<sequence length="73" mass="8258">MRAANAAIVATLKKNALMREFGRANLVNDVNTVGFARDRDRSCIRPNNINNILAIWAKETNQQIWIYSCCQSC</sequence>
<gene>
    <name evidence="1" type="ORF">Pse7429DRAFT_2546</name>
</gene>
<dbReference type="Proteomes" id="UP000011201">
    <property type="component" value="Unassembled WGS sequence"/>
</dbReference>
<evidence type="ECO:0000313" key="2">
    <source>
        <dbReference type="Proteomes" id="UP000011201"/>
    </source>
</evidence>
<proteinExistence type="predicted"/>
<dbReference type="PATRIC" id="fig|927668.3.peg.3034"/>
<reference evidence="1 2" key="1">
    <citation type="journal article" date="2013" name="Proc. Natl. Acad. Sci. U.S.A.">
        <title>Improving the coverage of the cyanobacterial phylum using diversity-driven genome sequencing.</title>
        <authorList>
            <person name="Shih P.M."/>
            <person name="Wu D."/>
            <person name="Latifi A."/>
            <person name="Axen S.D."/>
            <person name="Fewer D.P."/>
            <person name="Talla E."/>
            <person name="Calteau A."/>
            <person name="Cai F."/>
            <person name="Tandeau de Marsac N."/>
            <person name="Rippka R."/>
            <person name="Herdman M."/>
            <person name="Sivonen K."/>
            <person name="Coursin T."/>
            <person name="Laurent T."/>
            <person name="Goodwin L."/>
            <person name="Nolan M."/>
            <person name="Davenport K.W."/>
            <person name="Han C.S."/>
            <person name="Rubin E.M."/>
            <person name="Eisen J.A."/>
            <person name="Woyke T."/>
            <person name="Gugger M."/>
            <person name="Kerfeld C.A."/>
        </authorList>
    </citation>
    <scope>NUCLEOTIDE SEQUENCE [LARGE SCALE GENOMIC DNA]</scope>
    <source>
        <strain evidence="1 2">PCC 7429</strain>
    </source>
</reference>
<evidence type="ECO:0000313" key="1">
    <source>
        <dbReference type="EMBL" id="ELS32218.1"/>
    </source>
</evidence>